<dbReference type="InterPro" id="IPR016047">
    <property type="entry name" value="M23ase_b-sheet_dom"/>
</dbReference>
<proteinExistence type="predicted"/>
<dbReference type="CDD" id="cd12797">
    <property type="entry name" value="M23_peptidase"/>
    <property type="match status" value="1"/>
</dbReference>
<dbReference type="SUPFAM" id="SSF51261">
    <property type="entry name" value="Duplicated hybrid motif"/>
    <property type="match status" value="1"/>
</dbReference>
<keyword evidence="2" id="KW-0378">Hydrolase</keyword>
<reference evidence="2 3" key="1">
    <citation type="submission" date="2020-08" db="EMBL/GenBank/DDBJ databases">
        <title>Genomic Encyclopedia of Type Strains, Phase IV (KMG-IV): sequencing the most valuable type-strain genomes for metagenomic binning, comparative biology and taxonomic classification.</title>
        <authorList>
            <person name="Goeker M."/>
        </authorList>
    </citation>
    <scope>NUCLEOTIDE SEQUENCE [LARGE SCALE GENOMIC DNA]</scope>
    <source>
        <strain evidence="2 3">DSM 29854</strain>
    </source>
</reference>
<dbReference type="PANTHER" id="PTHR21666:SF270">
    <property type="entry name" value="MUREIN HYDROLASE ACTIVATOR ENVC"/>
    <property type="match status" value="1"/>
</dbReference>
<dbReference type="Proteomes" id="UP000563094">
    <property type="component" value="Unassembled WGS sequence"/>
</dbReference>
<evidence type="ECO:0000313" key="3">
    <source>
        <dbReference type="Proteomes" id="UP000563094"/>
    </source>
</evidence>
<evidence type="ECO:0000313" key="2">
    <source>
        <dbReference type="EMBL" id="MBA9075803.1"/>
    </source>
</evidence>
<sequence length="231" mass="25480">MENSSTLEALLRARAGTFAPLLGFDLNGPHVTRLDFTAANPLLLQSDLKDTQAFEQLVHQMLQERNATVGVGGYFEHRVIYRRSGHFEGAVESRSVHLGVDLWAPAQTPVYAPLAGKVHSFKDNAHFGDYGPTILLEHVLEGIPFYTLYGHLSRASLCDLEVGKPFAAGEKIASFGPYPENGDWPPHLHFQLMANLQGKAGDFPGVCAPSEIPFFRQICLDPNLLLNCRKI</sequence>
<organism evidence="2 3">
    <name type="scientific">Rufibacter quisquiliarum</name>
    <dbReference type="NCBI Taxonomy" id="1549639"/>
    <lineage>
        <taxon>Bacteria</taxon>
        <taxon>Pseudomonadati</taxon>
        <taxon>Bacteroidota</taxon>
        <taxon>Cytophagia</taxon>
        <taxon>Cytophagales</taxon>
        <taxon>Hymenobacteraceae</taxon>
        <taxon>Rufibacter</taxon>
    </lineage>
</organism>
<evidence type="ECO:0000259" key="1">
    <source>
        <dbReference type="Pfam" id="PF01551"/>
    </source>
</evidence>
<dbReference type="InterPro" id="IPR050570">
    <property type="entry name" value="Cell_wall_metabolism_enzyme"/>
</dbReference>
<dbReference type="PANTHER" id="PTHR21666">
    <property type="entry name" value="PEPTIDASE-RELATED"/>
    <property type="match status" value="1"/>
</dbReference>
<comment type="caution">
    <text evidence="2">The sequence shown here is derived from an EMBL/GenBank/DDBJ whole genome shotgun (WGS) entry which is preliminary data.</text>
</comment>
<dbReference type="EMBL" id="JACJIQ010000001">
    <property type="protein sequence ID" value="MBA9075803.1"/>
    <property type="molecule type" value="Genomic_DNA"/>
</dbReference>
<dbReference type="AlphaFoldDB" id="A0A839GE52"/>
<dbReference type="GO" id="GO:0004222">
    <property type="term" value="F:metalloendopeptidase activity"/>
    <property type="evidence" value="ECO:0007669"/>
    <property type="project" value="TreeGrafter"/>
</dbReference>
<dbReference type="InterPro" id="IPR011055">
    <property type="entry name" value="Dup_hybrid_motif"/>
</dbReference>
<accession>A0A839GE52</accession>
<feature type="domain" description="M23ase beta-sheet core" evidence="1">
    <location>
        <begin position="96"/>
        <end position="195"/>
    </location>
</feature>
<keyword evidence="3" id="KW-1185">Reference proteome</keyword>
<name>A0A839GE52_9BACT</name>
<dbReference type="RefSeq" id="WP_066838432.1">
    <property type="nucleotide sequence ID" value="NZ_JACJIQ010000001.1"/>
</dbReference>
<dbReference type="Pfam" id="PF01551">
    <property type="entry name" value="Peptidase_M23"/>
    <property type="match status" value="1"/>
</dbReference>
<protein>
    <submittedName>
        <fullName evidence="2">Murein DD-endopeptidase MepM/ murein hydrolase activator NlpD</fullName>
    </submittedName>
</protein>
<gene>
    <name evidence="2" type="ORF">FHS90_000500</name>
</gene>
<dbReference type="Gene3D" id="2.70.70.10">
    <property type="entry name" value="Glucose Permease (Domain IIA)"/>
    <property type="match status" value="1"/>
</dbReference>